<dbReference type="OrthoDB" id="424974at2759"/>
<organism evidence="2">
    <name type="scientific">Ceratitis capitata</name>
    <name type="common">Mediterranean fruit fly</name>
    <name type="synonym">Tephritis capitata</name>
    <dbReference type="NCBI Taxonomy" id="7213"/>
    <lineage>
        <taxon>Eukaryota</taxon>
        <taxon>Metazoa</taxon>
        <taxon>Ecdysozoa</taxon>
        <taxon>Arthropoda</taxon>
        <taxon>Hexapoda</taxon>
        <taxon>Insecta</taxon>
        <taxon>Pterygota</taxon>
        <taxon>Neoptera</taxon>
        <taxon>Endopterygota</taxon>
        <taxon>Diptera</taxon>
        <taxon>Brachycera</taxon>
        <taxon>Muscomorpha</taxon>
        <taxon>Tephritoidea</taxon>
        <taxon>Tephritidae</taxon>
        <taxon>Ceratitis</taxon>
        <taxon>Ceratitis</taxon>
    </lineage>
</organism>
<evidence type="ECO:0000259" key="1">
    <source>
        <dbReference type="Pfam" id="PF01266"/>
    </source>
</evidence>
<accession>W8BW46</accession>
<dbReference type="PANTHER" id="PTHR13847">
    <property type="entry name" value="SARCOSINE DEHYDROGENASE-RELATED"/>
    <property type="match status" value="1"/>
</dbReference>
<dbReference type="SUPFAM" id="SSF51905">
    <property type="entry name" value="FAD/NAD(P)-binding domain"/>
    <property type="match status" value="1"/>
</dbReference>
<feature type="domain" description="FAD dependent oxidoreductase" evidence="1">
    <location>
        <begin position="85"/>
        <end position="464"/>
    </location>
</feature>
<dbReference type="PANTHER" id="PTHR13847:SF282">
    <property type="entry name" value="LETHAL (2) 37BB"/>
    <property type="match status" value="1"/>
</dbReference>
<evidence type="ECO:0000313" key="2">
    <source>
        <dbReference type="EMBL" id="JAB97481.1"/>
    </source>
</evidence>
<dbReference type="Gene3D" id="3.30.9.10">
    <property type="entry name" value="D-Amino Acid Oxidase, subunit A, domain 2"/>
    <property type="match status" value="1"/>
</dbReference>
<sequence length="496" mass="55796">MIKSTAISYTLKMNKLYRPGFIRCFSDDNTNHPHPIKRTLKLLRNDMKKVKQFFTPTSENNIDIKREKDHDSTPLDSSEFQTHCDVLIIGGGSIGSSAAYWLKKKARQGLNIVVIERNSPISNGRAFSTMPVGGLRQQFFLPENIEMSLYGAEFMRNSKDELGVDINFDPQGFLTLASEENAELLNKMSKLQNEFGARTEILTAERLKLKYPWLNVEDVAIGCQGLEKHGWFDADMLVLGLRNKAKEYGVHFIKSELVGFEFQNQPDVIMEGATTETPYSALDKAVVEMSDGETRTIKFAICVLATGSNSEQIARMANIGTGPGILQVPLPIARRENFSYTFKSDDINMPGLGTPCVADWNGMYFRRDGLTGNYIAGFGTNMKSNNESKERIFENTILPNLIRRLNVLQNATVTESLEASYEYNVYDENGIIGTHPYYNNLYIATGFSGLGLQQSPAVGRAISEIIIDGQFRTIDLTRIGFDRLIVDRPMYEYSFM</sequence>
<dbReference type="EMBL" id="GAMC01009074">
    <property type="protein sequence ID" value="JAB97481.1"/>
    <property type="molecule type" value="mRNA"/>
</dbReference>
<dbReference type="InterPro" id="IPR006076">
    <property type="entry name" value="FAD-dep_OxRdtase"/>
</dbReference>
<dbReference type="GO" id="GO:0032981">
    <property type="term" value="P:mitochondrial respiratory chain complex I assembly"/>
    <property type="evidence" value="ECO:0007669"/>
    <property type="project" value="TreeGrafter"/>
</dbReference>
<name>W8BW46_CERCA</name>
<gene>
    <name evidence="2" type="primary">FXRD1</name>
</gene>
<protein>
    <submittedName>
        <fullName evidence="2">FAD-dependent oxidoreductase domain-containing protein 1</fullName>
    </submittedName>
</protein>
<dbReference type="Pfam" id="PF01266">
    <property type="entry name" value="DAO"/>
    <property type="match status" value="1"/>
</dbReference>
<reference evidence="2" key="1">
    <citation type="submission" date="2013-07" db="EMBL/GenBank/DDBJ databases">
        <authorList>
            <person name="Geib S."/>
        </authorList>
    </citation>
    <scope>NUCLEOTIDE SEQUENCE</scope>
</reference>
<reference evidence="2" key="2">
    <citation type="journal article" date="2014" name="BMC Genomics">
        <title>A genomic perspective to assessing quality of mass-reared SIT flies used in Mediterranean fruit fly (Ceratitis capitata) eradication in California.</title>
        <authorList>
            <person name="Calla B."/>
            <person name="Hall B."/>
            <person name="Hou S."/>
            <person name="Geib S.M."/>
        </authorList>
    </citation>
    <scope>NUCLEOTIDE SEQUENCE</scope>
</reference>
<dbReference type="Gene3D" id="3.50.50.60">
    <property type="entry name" value="FAD/NAD(P)-binding domain"/>
    <property type="match status" value="1"/>
</dbReference>
<dbReference type="GO" id="GO:0005739">
    <property type="term" value="C:mitochondrion"/>
    <property type="evidence" value="ECO:0007669"/>
    <property type="project" value="GOC"/>
</dbReference>
<dbReference type="InterPro" id="IPR036188">
    <property type="entry name" value="FAD/NAD-bd_sf"/>
</dbReference>
<dbReference type="AlphaFoldDB" id="W8BW46"/>
<proteinExistence type="evidence at transcript level"/>